<feature type="transmembrane region" description="Helical" evidence="7">
    <location>
        <begin position="21"/>
        <end position="38"/>
    </location>
</feature>
<dbReference type="PIRSF" id="PIRSF006603">
    <property type="entry name" value="DinF"/>
    <property type="match status" value="1"/>
</dbReference>
<feature type="transmembrane region" description="Helical" evidence="7">
    <location>
        <begin position="390"/>
        <end position="414"/>
    </location>
</feature>
<sequence>MSKTDNIELIRGDPKVAIRKLSVPTMLSMLLIMMYNLADSLWVAGLGSDALAALGFISPLFFVIVGIGNGIGAGANSLIARAIGHKDKALADNAASHSIFITIILSIALPLILIPLLSPILTLMGAGRCVSMGVDYGNVVFLFMIVFLFASVASAILRAEGDVNRSMYAMAITAILNIIIDPIFIYVLHMGIVGAAWATVLSSLISCIVMGYWIWIKKDTYLRINRKVFNYANKVTKDICSVAIPSMAENITMSALIMIINGMLTIVAGTTAVAVYASAARINQFAMIPLFGIGTAMLTVTGTAYGAHDYKKLKEAHRYSIILGYGVSILLSIIMFFGSDYIALLFAYTPESAPLAPLISNALKILCLFLIAMPAGIMSSMTFQGVGKGLTSFIITLCRSIIFEVIFGYVIGIVLGFGEFGVYAGLVIGCACGSLLSYAWCKLFIKRLNKNYTK</sequence>
<dbReference type="OMA" id="QPFVGYN"/>
<feature type="transmembrane region" description="Helical" evidence="7">
    <location>
        <begin position="319"/>
        <end position="338"/>
    </location>
</feature>
<dbReference type="EMBL" id="NGJK01000044">
    <property type="protein sequence ID" value="RAP03103.1"/>
    <property type="molecule type" value="Genomic_DNA"/>
</dbReference>
<evidence type="ECO:0000256" key="2">
    <source>
        <dbReference type="ARBA" id="ARBA00022448"/>
    </source>
</evidence>
<dbReference type="GO" id="GO:0042910">
    <property type="term" value="F:xenobiotic transmembrane transporter activity"/>
    <property type="evidence" value="ECO:0007669"/>
    <property type="project" value="InterPro"/>
</dbReference>
<dbReference type="CDD" id="cd13147">
    <property type="entry name" value="MATE_MJ0709_like"/>
    <property type="match status" value="1"/>
</dbReference>
<dbReference type="RefSeq" id="WP_011406412.1">
    <property type="nucleotide sequence ID" value="NZ_LR698975.1"/>
</dbReference>
<dbReference type="InterPro" id="IPR048279">
    <property type="entry name" value="MdtK-like"/>
</dbReference>
<keyword evidence="5 7" id="KW-1133">Transmembrane helix</keyword>
<dbReference type="InterPro" id="IPR002528">
    <property type="entry name" value="MATE_fam"/>
</dbReference>
<comment type="subcellular location">
    <subcellularLocation>
        <location evidence="1">Cell membrane</location>
        <topology evidence="1">Multi-pass membrane protein</topology>
    </subcellularLocation>
</comment>
<dbReference type="GO" id="GO:0005886">
    <property type="term" value="C:plasma membrane"/>
    <property type="evidence" value="ECO:0007669"/>
    <property type="project" value="UniProtKB-SubCell"/>
</dbReference>
<evidence type="ECO:0000313" key="8">
    <source>
        <dbReference type="EMBL" id="RAP03103.1"/>
    </source>
</evidence>
<dbReference type="InterPro" id="IPR052031">
    <property type="entry name" value="Membrane_Transporter-Flippase"/>
</dbReference>
<keyword evidence="4 7" id="KW-0812">Transmembrane</keyword>
<feature type="transmembrane region" description="Helical" evidence="7">
    <location>
        <begin position="255"/>
        <end position="279"/>
    </location>
</feature>
<keyword evidence="3" id="KW-1003">Cell membrane</keyword>
<dbReference type="GeneID" id="3855735"/>
<feature type="transmembrane region" description="Helical" evidence="7">
    <location>
        <begin position="195"/>
        <end position="216"/>
    </location>
</feature>
<keyword evidence="6 7" id="KW-0472">Membrane</keyword>
<dbReference type="PANTHER" id="PTHR43549:SF2">
    <property type="entry name" value="MULTIDRUG RESISTANCE PROTEIN NORM-RELATED"/>
    <property type="match status" value="1"/>
</dbReference>
<feature type="transmembrane region" description="Helical" evidence="7">
    <location>
        <begin position="420"/>
        <end position="441"/>
    </location>
</feature>
<evidence type="ECO:0000256" key="7">
    <source>
        <dbReference type="SAM" id="Phobius"/>
    </source>
</evidence>
<dbReference type="Proteomes" id="UP000248557">
    <property type="component" value="Unassembled WGS sequence"/>
</dbReference>
<comment type="caution">
    <text evidence="8">The sequence shown here is derived from an EMBL/GenBank/DDBJ whole genome shotgun (WGS) entry which is preliminary data.</text>
</comment>
<feature type="transmembrane region" description="Helical" evidence="7">
    <location>
        <begin position="169"/>
        <end position="189"/>
    </location>
</feature>
<feature type="transmembrane region" description="Helical" evidence="7">
    <location>
        <begin position="50"/>
        <end position="79"/>
    </location>
</feature>
<accession>A0A328Q0T1</accession>
<dbReference type="Pfam" id="PF01554">
    <property type="entry name" value="MatE"/>
    <property type="match status" value="2"/>
</dbReference>
<gene>
    <name evidence="8" type="ORF">CA615_04065</name>
</gene>
<evidence type="ECO:0000256" key="3">
    <source>
        <dbReference type="ARBA" id="ARBA00022475"/>
    </source>
</evidence>
<reference evidence="8 9" key="1">
    <citation type="submission" date="2017-05" db="EMBL/GenBank/DDBJ databases">
        <title>Host range expansion of the Methanosphaera genus to humans and monogastric animals involves recent and extensive reduction in genome content.</title>
        <authorList>
            <person name="Hoedt E.C."/>
            <person name="Volmer J.G."/>
            <person name="Parks D.H."/>
            <person name="Rosewarne C.P."/>
            <person name="Denman S.E."/>
            <person name="Mcsweeney C.S."/>
            <person name="O Cuiv P."/>
            <person name="Hugenholtz P."/>
            <person name="Tyson G.W."/>
            <person name="Morrison M."/>
        </authorList>
    </citation>
    <scope>NUCLEOTIDE SEQUENCE [LARGE SCALE GENOMIC DNA]</scope>
    <source>
        <strain evidence="8 9">PA5</strain>
    </source>
</reference>
<dbReference type="PANTHER" id="PTHR43549">
    <property type="entry name" value="MULTIDRUG RESISTANCE PROTEIN YPNP-RELATED"/>
    <property type="match status" value="1"/>
</dbReference>
<feature type="transmembrane region" description="Helical" evidence="7">
    <location>
        <begin position="136"/>
        <end position="157"/>
    </location>
</feature>
<organism evidence="8 9">
    <name type="scientific">Methanosphaera stadtmanae</name>
    <dbReference type="NCBI Taxonomy" id="2317"/>
    <lineage>
        <taxon>Archaea</taxon>
        <taxon>Methanobacteriati</taxon>
        <taxon>Methanobacteriota</taxon>
        <taxon>Methanomada group</taxon>
        <taxon>Methanobacteria</taxon>
        <taxon>Methanobacteriales</taxon>
        <taxon>Methanobacteriaceae</taxon>
        <taxon>Methanosphaera</taxon>
    </lineage>
</organism>
<dbReference type="AlphaFoldDB" id="A0A328Q0T1"/>
<evidence type="ECO:0000313" key="9">
    <source>
        <dbReference type="Proteomes" id="UP000248557"/>
    </source>
</evidence>
<keyword evidence="2" id="KW-0813">Transport</keyword>
<dbReference type="GO" id="GO:0015297">
    <property type="term" value="F:antiporter activity"/>
    <property type="evidence" value="ECO:0007669"/>
    <property type="project" value="InterPro"/>
</dbReference>
<protein>
    <submittedName>
        <fullName evidence="8">MATE family efflux transporter</fullName>
    </submittedName>
</protein>
<evidence type="ECO:0000256" key="4">
    <source>
        <dbReference type="ARBA" id="ARBA00022692"/>
    </source>
</evidence>
<feature type="transmembrane region" description="Helical" evidence="7">
    <location>
        <begin position="285"/>
        <end position="307"/>
    </location>
</feature>
<name>A0A328Q0T1_9EURY</name>
<evidence type="ECO:0000256" key="6">
    <source>
        <dbReference type="ARBA" id="ARBA00023136"/>
    </source>
</evidence>
<feature type="transmembrane region" description="Helical" evidence="7">
    <location>
        <begin position="358"/>
        <end position="378"/>
    </location>
</feature>
<evidence type="ECO:0000256" key="1">
    <source>
        <dbReference type="ARBA" id="ARBA00004651"/>
    </source>
</evidence>
<evidence type="ECO:0000256" key="5">
    <source>
        <dbReference type="ARBA" id="ARBA00022989"/>
    </source>
</evidence>
<dbReference type="NCBIfam" id="TIGR00797">
    <property type="entry name" value="matE"/>
    <property type="match status" value="1"/>
</dbReference>
<proteinExistence type="predicted"/>
<feature type="transmembrane region" description="Helical" evidence="7">
    <location>
        <begin position="99"/>
        <end position="124"/>
    </location>
</feature>